<protein>
    <submittedName>
        <fullName evidence="1">E3 ubiquitin-ligase RNF213-like</fullName>
        <ecNumber evidence="1">3.6.1.15</ecNumber>
        <ecNumber evidence="1">3.6.1.3</ecNumber>
    </submittedName>
</protein>
<dbReference type="GO" id="GO:0004842">
    <property type="term" value="F:ubiquitin-protein transferase activity"/>
    <property type="evidence" value="ECO:0007669"/>
    <property type="project" value="InterPro"/>
</dbReference>
<gene>
    <name evidence="1" type="ORF">BpHYR1_002556</name>
</gene>
<evidence type="ECO:0000313" key="1">
    <source>
        <dbReference type="EMBL" id="RNA22614.1"/>
    </source>
</evidence>
<keyword evidence="1" id="KW-0378">Hydrolase</keyword>
<dbReference type="PANTHER" id="PTHR22605">
    <property type="entry name" value="RZ-TYPE DOMAIN-CONTAINING PROTEIN"/>
    <property type="match status" value="1"/>
</dbReference>
<dbReference type="STRING" id="10195.A0A3M7RGN0"/>
<dbReference type="EC" id="3.6.1.15" evidence="1"/>
<dbReference type="EMBL" id="REGN01003423">
    <property type="protein sequence ID" value="RNA22614.1"/>
    <property type="molecule type" value="Genomic_DNA"/>
</dbReference>
<dbReference type="Proteomes" id="UP000276133">
    <property type="component" value="Unassembled WGS sequence"/>
</dbReference>
<dbReference type="GO" id="GO:0016887">
    <property type="term" value="F:ATP hydrolysis activity"/>
    <property type="evidence" value="ECO:0007669"/>
    <property type="project" value="InterPro"/>
</dbReference>
<reference evidence="1 2" key="1">
    <citation type="journal article" date="2018" name="Sci. Rep.">
        <title>Genomic signatures of local adaptation to the degree of environmental predictability in rotifers.</title>
        <authorList>
            <person name="Franch-Gras L."/>
            <person name="Hahn C."/>
            <person name="Garcia-Roger E.M."/>
            <person name="Carmona M.J."/>
            <person name="Serra M."/>
            <person name="Gomez A."/>
        </authorList>
    </citation>
    <scope>NUCLEOTIDE SEQUENCE [LARGE SCALE GENOMIC DNA]</scope>
    <source>
        <strain evidence="1">HYR1</strain>
    </source>
</reference>
<evidence type="ECO:0000313" key="2">
    <source>
        <dbReference type="Proteomes" id="UP000276133"/>
    </source>
</evidence>
<sequence length="1250" mass="147369">MKKKYKIFGRMLRNIFKFSKRVINNYSIVSLQCNDYSFLEGTLNELVKTYKPILESKKEYVVILIHYLCDSSSKNLQTMLDSNFLSADMLLIILDCLVKIAINHFNYRNLESKNSGAELFLLESLVQNQNSNFEIQIELVNLCLIKFHSKAKNSYEHEIEFGHIINLIRKWFFYQLGNSRIVDNYGLGFNEITNKNEPFMFDQMLDIPNKSKNTKLVDRNFTHLILEILSDRLKESSFDHVAKIYLYYNFDILINNKEIQAQFENNLIEKLSRENELISHFGNCLDKQQRIEFLMDKFLEKKFPTTYDPCTICLTSNIYRVILEQMLKEKKFLSPKWTDQFEKIFQSFEKVVNELIQGSIEICKLDFLFDHKENFQVLSNMVFDLQPNCAYSKNKVHFDKIIELINIRKKEWHRFNECFDILVFFLQFCSKSKHFSYGSYKTLLKEFSTKDQQLVRINQFCQPIDLNRAFSDPLPNITYFEGINSENFTQMDQIQKLNQLKLVIFNHFFNNSFREKCELKTVLEEALPNAVKRWNSFAESIDTEKIKLKELEDYLNIHFDKNVTKCLNELVYIIDYFNKPNKEKSKIQIETYFKFRECYKIAEVFRQVCGEFGIRQNFAQLNELLRFKSDEFENFCLDKMDNRVLSMIRTLDKYSSGEKVECLRAFVECKDLIKWIQKNVKDLKELKFLVDLISLTKSSEIQNSTDKNIFAKAFKEATTAYAPLIFEMNADTNFDQFVALCARVWDNLQNDANIAKKLVEIKDKVGVLEDINKKRGNVELSSIEQARQINENGLFKIELLPKHLAIQDMIQVDVTMVNKVNNTQKEKKFNYEKLNELKSILVLLTKKASDFADDQEDANTLDYFIQIFDNCIRLANIFLNMRNNGCDFFNNLKLNLYSDSNNTRLDNQPLIELMFDQNAAISDAKRPSLQILSEICSKMEYFFDLWTKYVEMVRDEYHFINHFTVNQILLVKSCLQNTLDNQQIDRFHFDLLTSMLYNIRSDLEKDSFVDVVKRLVEKTKSLKFKNIFIDKKIDKNQVEKFEKIRLYAQNNGFSVQVVKDAYDMYGNFGEELLNYCLENDSDAYDQNENLEMIEPSAGDHDELVEQTFGKKLERILEKFSQKQNHSSSNNLSMERFAIFLEELYQSGNKSRDFVRDIPGYLIHRGKPNLIVCNQQRDQVEIVLSIYAHSHSAPLPSNDEVLFCNSQTTAEENLKVYSNNNSSSNELKRILISFLFSLSFNKIFLIFLGER</sequence>
<keyword evidence="2" id="KW-1185">Reference proteome</keyword>
<dbReference type="InterPro" id="IPR031248">
    <property type="entry name" value="RNF213"/>
</dbReference>
<organism evidence="1 2">
    <name type="scientific">Brachionus plicatilis</name>
    <name type="common">Marine rotifer</name>
    <name type="synonym">Brachionus muelleri</name>
    <dbReference type="NCBI Taxonomy" id="10195"/>
    <lineage>
        <taxon>Eukaryota</taxon>
        <taxon>Metazoa</taxon>
        <taxon>Spiralia</taxon>
        <taxon>Gnathifera</taxon>
        <taxon>Rotifera</taxon>
        <taxon>Eurotatoria</taxon>
        <taxon>Monogononta</taxon>
        <taxon>Pseudotrocha</taxon>
        <taxon>Ploima</taxon>
        <taxon>Brachionidae</taxon>
        <taxon>Brachionus</taxon>
    </lineage>
</organism>
<keyword evidence="1" id="KW-0436">Ligase</keyword>
<accession>A0A3M7RGN0</accession>
<comment type="caution">
    <text evidence="1">The sequence shown here is derived from an EMBL/GenBank/DDBJ whole genome shotgun (WGS) entry which is preliminary data.</text>
</comment>
<proteinExistence type="predicted"/>
<dbReference type="OrthoDB" id="6142015at2759"/>
<dbReference type="EC" id="3.6.1.3" evidence="1"/>
<dbReference type="GO" id="GO:0016874">
    <property type="term" value="F:ligase activity"/>
    <property type="evidence" value="ECO:0007669"/>
    <property type="project" value="UniProtKB-KW"/>
</dbReference>
<dbReference type="AlphaFoldDB" id="A0A3M7RGN0"/>
<name>A0A3M7RGN0_BRAPC</name>
<dbReference type="PANTHER" id="PTHR22605:SF16">
    <property type="entry name" value="E3 UBIQUITIN-PROTEIN LIGASE RNF213"/>
    <property type="match status" value="1"/>
</dbReference>